<protein>
    <submittedName>
        <fullName evidence="1">Uncharacterized protein</fullName>
    </submittedName>
</protein>
<dbReference type="Proteomes" id="UP001162992">
    <property type="component" value="Chromosome 7"/>
</dbReference>
<keyword evidence="2" id="KW-1185">Reference proteome</keyword>
<evidence type="ECO:0000313" key="1">
    <source>
        <dbReference type="EMBL" id="KAJ7550644.1"/>
    </source>
</evidence>
<gene>
    <name evidence="1" type="ORF">O6H91_07G110800</name>
</gene>
<proteinExistence type="predicted"/>
<reference evidence="2" key="1">
    <citation type="journal article" date="2024" name="Proc. Natl. Acad. Sci. U.S.A.">
        <title>Extraordinary preservation of gene collinearity over three hundred million years revealed in homosporous lycophytes.</title>
        <authorList>
            <person name="Li C."/>
            <person name="Wickell D."/>
            <person name="Kuo L.Y."/>
            <person name="Chen X."/>
            <person name="Nie B."/>
            <person name="Liao X."/>
            <person name="Peng D."/>
            <person name="Ji J."/>
            <person name="Jenkins J."/>
            <person name="Williams M."/>
            <person name="Shu S."/>
            <person name="Plott C."/>
            <person name="Barry K."/>
            <person name="Rajasekar S."/>
            <person name="Grimwood J."/>
            <person name="Han X."/>
            <person name="Sun S."/>
            <person name="Hou Z."/>
            <person name="He W."/>
            <person name="Dai G."/>
            <person name="Sun C."/>
            <person name="Schmutz J."/>
            <person name="Leebens-Mack J.H."/>
            <person name="Li F.W."/>
            <person name="Wang L."/>
        </authorList>
    </citation>
    <scope>NUCLEOTIDE SEQUENCE [LARGE SCALE GENOMIC DNA]</scope>
    <source>
        <strain evidence="2">cv. PW_Plant_1</strain>
    </source>
</reference>
<name>A0ACC2D918_DIPCM</name>
<comment type="caution">
    <text evidence="1">The sequence shown here is derived from an EMBL/GenBank/DDBJ whole genome shotgun (WGS) entry which is preliminary data.</text>
</comment>
<evidence type="ECO:0000313" key="2">
    <source>
        <dbReference type="Proteomes" id="UP001162992"/>
    </source>
</evidence>
<dbReference type="EMBL" id="CM055098">
    <property type="protein sequence ID" value="KAJ7550644.1"/>
    <property type="molecule type" value="Genomic_DNA"/>
</dbReference>
<sequence>MALLLRKVWQSMREATFPPPALITEESSESHMLPHDILLAIFSYLSSGDLRSASFVCKAWHAVAIDDILWGDLLKREAGETWSNVLFAETFLRPGFCMRLSGTECALPSRLIYCQRSQMPNCVVIDGGSGYCKFGWSYDKVPVGKLPTFLEFGSIESPMHLKFWDLFQVIFGSSLQAKPSAQPVLVTVPICNSDDANVAIRKQSRQMTCQVLFDMGVPAVCTLDQAVLALYAARLTSGIVVNIGFHMTSVVPILHGKVMRNLGVEIIGQGALRLTGYLSELMQESGIQFATMYTVRTLKEKLCYVAEDFEAEKLKNTEASCRVAGEGVFTLREERYRTGEILFKPQIGGMRAMGLHQAVGLCIEHCANRELSNDIHKGWYKNIVLAGGSANLPGLAGRLAKELHRTLDKDLSDGISIQPPLHNDSSAWFGAKVLTNLSTFERTWCISKKQYRQKGPSMIHTVAVDEEFGTEF</sequence>
<accession>A0ACC2D918</accession>
<organism evidence="1 2">
    <name type="scientific">Diphasiastrum complanatum</name>
    <name type="common">Issler's clubmoss</name>
    <name type="synonym">Lycopodium complanatum</name>
    <dbReference type="NCBI Taxonomy" id="34168"/>
    <lineage>
        <taxon>Eukaryota</taxon>
        <taxon>Viridiplantae</taxon>
        <taxon>Streptophyta</taxon>
        <taxon>Embryophyta</taxon>
        <taxon>Tracheophyta</taxon>
        <taxon>Lycopodiopsida</taxon>
        <taxon>Lycopodiales</taxon>
        <taxon>Lycopodiaceae</taxon>
        <taxon>Lycopodioideae</taxon>
        <taxon>Diphasiastrum</taxon>
    </lineage>
</organism>